<sequence length="456" mass="51705">MENHSGRLVLVPSPFQGHITPMLQLASTLRLKGFSITVAHTHFNFPDPSNHPHFEFVPILDGLSDHAHISSQNFIAIASTLNTNCVSSLREFLIQITKENVEHERIRCIIYDGLMYFADAVAKQLGIPTIVFRTTSATNLLTYHAFARLRSNGYLPLQDSRSFDQLMPELDPLRFKDLPIFNLPNSDAMLQQIEKSLEVRSSGVIMNTVDCLEGSSSLGELRKLYEVPFFFVGPLHKMAPDSRVSFFKEDNRCMCWLNKQASKSVLYISLGSIACWNEKELTEMAWGLVNSKQPFLWVIRAMPFNINGSGSDWVESLPEDLKEAMGERGCIVKWAPQKEVLAHRAVGGFWSHCGWNSSLESLCEGMPIICQPYFGDQRVNARLLSHVWRVGLEWSNVIERGEIERAVTRMMVDEQGREMRLRAVELKDKIRLSVEEGGSSFKALNDLQHFINTLSL</sequence>
<dbReference type="EMBL" id="CM039434">
    <property type="protein sequence ID" value="KAI4322103.1"/>
    <property type="molecule type" value="Genomic_DNA"/>
</dbReference>
<comment type="caution">
    <text evidence="1">The sequence shown here is derived from an EMBL/GenBank/DDBJ whole genome shotgun (WGS) entry which is preliminary data.</text>
</comment>
<reference evidence="1 2" key="1">
    <citation type="journal article" date="2022" name="DNA Res.">
        <title>Chromosomal-level genome assembly of the orchid tree Bauhinia variegata (Leguminosae; Cercidoideae) supports the allotetraploid origin hypothesis of Bauhinia.</title>
        <authorList>
            <person name="Zhong Y."/>
            <person name="Chen Y."/>
            <person name="Zheng D."/>
            <person name="Pang J."/>
            <person name="Liu Y."/>
            <person name="Luo S."/>
            <person name="Meng S."/>
            <person name="Qian L."/>
            <person name="Wei D."/>
            <person name="Dai S."/>
            <person name="Zhou R."/>
        </authorList>
    </citation>
    <scope>NUCLEOTIDE SEQUENCE [LARGE SCALE GENOMIC DNA]</scope>
    <source>
        <strain evidence="1">BV-YZ2020</strain>
    </source>
</reference>
<evidence type="ECO:0000313" key="2">
    <source>
        <dbReference type="Proteomes" id="UP000828941"/>
    </source>
</evidence>
<accession>A0ACB9MDN3</accession>
<gene>
    <name evidence="1" type="ORF">L6164_021823</name>
</gene>
<organism evidence="1 2">
    <name type="scientific">Bauhinia variegata</name>
    <name type="common">Purple orchid tree</name>
    <name type="synonym">Phanera variegata</name>
    <dbReference type="NCBI Taxonomy" id="167791"/>
    <lineage>
        <taxon>Eukaryota</taxon>
        <taxon>Viridiplantae</taxon>
        <taxon>Streptophyta</taxon>
        <taxon>Embryophyta</taxon>
        <taxon>Tracheophyta</taxon>
        <taxon>Spermatophyta</taxon>
        <taxon>Magnoliopsida</taxon>
        <taxon>eudicotyledons</taxon>
        <taxon>Gunneridae</taxon>
        <taxon>Pentapetalae</taxon>
        <taxon>rosids</taxon>
        <taxon>fabids</taxon>
        <taxon>Fabales</taxon>
        <taxon>Fabaceae</taxon>
        <taxon>Cercidoideae</taxon>
        <taxon>Cercideae</taxon>
        <taxon>Bauhiniinae</taxon>
        <taxon>Bauhinia</taxon>
    </lineage>
</organism>
<protein>
    <submittedName>
        <fullName evidence="1">Uncharacterized protein</fullName>
    </submittedName>
</protein>
<evidence type="ECO:0000313" key="1">
    <source>
        <dbReference type="EMBL" id="KAI4322103.1"/>
    </source>
</evidence>
<proteinExistence type="predicted"/>
<dbReference type="Proteomes" id="UP000828941">
    <property type="component" value="Chromosome 9"/>
</dbReference>
<name>A0ACB9MDN3_BAUVA</name>
<keyword evidence="2" id="KW-1185">Reference proteome</keyword>